<comment type="caution">
    <text evidence="4">The sequence shown here is derived from an EMBL/GenBank/DDBJ whole genome shotgun (WGS) entry which is preliminary data.</text>
</comment>
<protein>
    <recommendedName>
        <fullName evidence="3">Nucleotide-diphospho-sugar transferase domain-containing protein</fullName>
    </recommendedName>
</protein>
<keyword evidence="5" id="KW-1185">Reference proteome</keyword>
<dbReference type="InterPro" id="IPR005069">
    <property type="entry name" value="Nucl-diP-sugar_transferase"/>
</dbReference>
<evidence type="ECO:0000313" key="4">
    <source>
        <dbReference type="EMBL" id="KAL1527736.1"/>
    </source>
</evidence>
<evidence type="ECO:0000313" key="5">
    <source>
        <dbReference type="Proteomes" id="UP001515480"/>
    </source>
</evidence>
<evidence type="ECO:0000256" key="1">
    <source>
        <dbReference type="SAM" id="Coils"/>
    </source>
</evidence>
<proteinExistence type="predicted"/>
<gene>
    <name evidence="4" type="ORF">AB1Y20_009121</name>
</gene>
<feature type="coiled-coil region" evidence="1">
    <location>
        <begin position="27"/>
        <end position="61"/>
    </location>
</feature>
<organism evidence="4 5">
    <name type="scientific">Prymnesium parvum</name>
    <name type="common">Toxic golden alga</name>
    <dbReference type="NCBI Taxonomy" id="97485"/>
    <lineage>
        <taxon>Eukaryota</taxon>
        <taxon>Haptista</taxon>
        <taxon>Haptophyta</taxon>
        <taxon>Prymnesiophyceae</taxon>
        <taxon>Prymnesiales</taxon>
        <taxon>Prymnesiaceae</taxon>
        <taxon>Prymnesium</taxon>
    </lineage>
</organism>
<feature type="signal peptide" evidence="2">
    <location>
        <begin position="1"/>
        <end position="23"/>
    </location>
</feature>
<feature type="domain" description="Nucleotide-diphospho-sugar transferase" evidence="3">
    <location>
        <begin position="262"/>
        <end position="358"/>
    </location>
</feature>
<reference evidence="4 5" key="1">
    <citation type="journal article" date="2024" name="Science">
        <title>Giant polyketide synthase enzymes in the biosynthesis of giant marine polyether toxins.</title>
        <authorList>
            <person name="Fallon T.R."/>
            <person name="Shende V.V."/>
            <person name="Wierzbicki I.H."/>
            <person name="Pendleton A.L."/>
            <person name="Watervoot N.F."/>
            <person name="Auber R.P."/>
            <person name="Gonzalez D.J."/>
            <person name="Wisecaver J.H."/>
            <person name="Moore B.S."/>
        </authorList>
    </citation>
    <scope>NUCLEOTIDE SEQUENCE [LARGE SCALE GENOMIC DNA]</scope>
    <source>
        <strain evidence="4 5">12B1</strain>
    </source>
</reference>
<dbReference type="Pfam" id="PF03407">
    <property type="entry name" value="Nucleotid_trans"/>
    <property type="match status" value="1"/>
</dbReference>
<evidence type="ECO:0000259" key="3">
    <source>
        <dbReference type="Pfam" id="PF03407"/>
    </source>
</evidence>
<evidence type="ECO:0000256" key="2">
    <source>
        <dbReference type="SAM" id="SignalP"/>
    </source>
</evidence>
<dbReference type="AlphaFoldDB" id="A0AB34K0G7"/>
<accession>A0AB34K0G7</accession>
<sequence>MQVVKLVAVGALLTLLSFMVVSAISDKSFLHQRAERQQQELEEARARIAVLERQLAGERTDSSAAFYSSRASPGLFKRRGEHRHLATQLEVLRKHDEAPLEQRLDAPPPEVSRLEAAAAQIRSGACREAWLARVRAEGGRRAHGVPLPFAGGDLEEPGVLEAMLAARAPDKELIFLSVGDTKDHRRATKDPALRTISTDFLLNLLANLKRLQIDHYVILTTRKLCARLQQEQCEYSCVWTELWHSHPGLPLWDLRPGDMFLMWAQQWRYIAAAMERGYRIMRTDTDVYFAEDPYPILRGPLFSPFQMVVQHDFFGAKERPRCDSPPRQIDGGLPSCGIRSAHLALLNIGLVYLRSTAGGGVHAVINGTWARFVERLGSAPSRPAHLRGAVDTQQLIDQPFMREVANSLAIADDAVVPRKPPSMWATIPGSAAEVYGGGATCALREEGLCARVREERRKTAFLAQLVRPRRPRDGRAVAERIALAPDWLFGRGCLTHMRRPAEFLRLVSPGSEASTTCLSQPTRLGEAPLAPGPAAGLLVATHFVYSMALKRKRAFRAFGWDLADQRNRTVSSGACFHRSDRGMLFGHTFFDQLKQTKSILCSLPPNDEPACSCCAGIGSAVKHDGRYGRGAEYRFESTGGSFTGGPSMMRNLEGCNDYQMFWD</sequence>
<dbReference type="Proteomes" id="UP001515480">
    <property type="component" value="Unassembled WGS sequence"/>
</dbReference>
<keyword evidence="1" id="KW-0175">Coiled coil</keyword>
<keyword evidence="2" id="KW-0732">Signal</keyword>
<feature type="chain" id="PRO_5044263686" description="Nucleotide-diphospho-sugar transferase domain-containing protein" evidence="2">
    <location>
        <begin position="24"/>
        <end position="663"/>
    </location>
</feature>
<dbReference type="EMBL" id="JBGBPQ010000002">
    <property type="protein sequence ID" value="KAL1527736.1"/>
    <property type="molecule type" value="Genomic_DNA"/>
</dbReference>
<name>A0AB34K0G7_PRYPA</name>